<evidence type="ECO:0000313" key="2">
    <source>
        <dbReference type="EMBL" id="MBU2713031.1"/>
    </source>
</evidence>
<dbReference type="PANTHER" id="PTHR21015:SF28">
    <property type="entry name" value="SLL1722 PROTEIN"/>
    <property type="match status" value="1"/>
</dbReference>
<protein>
    <recommendedName>
        <fullName evidence="1">Glycosyl transferase family 28 C-terminal domain-containing protein</fullName>
    </recommendedName>
</protein>
<name>A0ABS5ZG35_9GAMM</name>
<dbReference type="InterPro" id="IPR007235">
    <property type="entry name" value="Glyco_trans_28_C"/>
</dbReference>
<comment type="caution">
    <text evidence="2">The sequence shown here is derived from an EMBL/GenBank/DDBJ whole genome shotgun (WGS) entry which is preliminary data.</text>
</comment>
<gene>
    <name evidence="2" type="ORF">KCG35_18335</name>
</gene>
<evidence type="ECO:0000313" key="3">
    <source>
        <dbReference type="Proteomes" id="UP000690515"/>
    </source>
</evidence>
<sequence length="404" mass="45095">MAQVRLNNARLLIYSHDTYGLGHLRRCRTIAHALVKRFKGLSVLIISGSPIIGRFEFRARVDYVRIPGVIKLYNGEYTSLGLHIDIQQTLDIRKAIIQHTALSFQPDIFLVDKEPLGLKGEVEPTLRALREIGVKTVLGLRDVMDDPQWLAKEWQQKGIPPKLLDLYDDIWVYGPASMGSPLTGLNFPEPIEPHLYFTGYLARHVPKAAELDVSTLPDHYILVTPGGGGDGVELVDWVLRAYESLTSLPFAAVIILGPFMGAAEREQFEHRAAGLAQVTIHTFDRHIEALMANAKAVVAMGGYNTFCEILSLRKPSLLVPRKKPRLEQFIRAKQAEALGLVSVLDPDEGGSTARMVQALQQLSYQSPLTEDQINGLLTGLDWIAERFLKLLGEDRLEYSNEAEE</sequence>
<dbReference type="Proteomes" id="UP000690515">
    <property type="component" value="Unassembled WGS sequence"/>
</dbReference>
<dbReference type="Pfam" id="PF04101">
    <property type="entry name" value="Glyco_tran_28_C"/>
    <property type="match status" value="1"/>
</dbReference>
<organism evidence="2 3">
    <name type="scientific">Zooshikella harenae</name>
    <dbReference type="NCBI Taxonomy" id="2827238"/>
    <lineage>
        <taxon>Bacteria</taxon>
        <taxon>Pseudomonadati</taxon>
        <taxon>Pseudomonadota</taxon>
        <taxon>Gammaproteobacteria</taxon>
        <taxon>Oceanospirillales</taxon>
        <taxon>Zooshikellaceae</taxon>
        <taxon>Zooshikella</taxon>
    </lineage>
</organism>
<evidence type="ECO:0000259" key="1">
    <source>
        <dbReference type="Pfam" id="PF04101"/>
    </source>
</evidence>
<dbReference type="PANTHER" id="PTHR21015">
    <property type="entry name" value="UDP-N-ACETYLGLUCOSAMINE--N-ACETYLMURAMYL-(PENTAPEPTIDE) PYROPHOSPHORYL-UNDECAPRENOL N-ACETYLGLUCOSAMINE TRANSFERASE 1"/>
    <property type="match status" value="1"/>
</dbReference>
<reference evidence="2 3" key="1">
    <citation type="submission" date="2021-04" db="EMBL/GenBank/DDBJ databases">
        <authorList>
            <person name="Pira H."/>
            <person name="Risdian C."/>
            <person name="Wink J."/>
        </authorList>
    </citation>
    <scope>NUCLEOTIDE SEQUENCE [LARGE SCALE GENOMIC DNA]</scope>
    <source>
        <strain evidence="2 3">WH53</strain>
    </source>
</reference>
<dbReference type="SUPFAM" id="SSF53756">
    <property type="entry name" value="UDP-Glycosyltransferase/glycogen phosphorylase"/>
    <property type="match status" value="1"/>
</dbReference>
<accession>A0ABS5ZG35</accession>
<keyword evidence="3" id="KW-1185">Reference proteome</keyword>
<feature type="domain" description="Glycosyl transferase family 28 C-terminal" evidence="1">
    <location>
        <begin position="234"/>
        <end position="348"/>
    </location>
</feature>
<dbReference type="RefSeq" id="WP_215821253.1">
    <property type="nucleotide sequence ID" value="NZ_JAGSOY010000058.1"/>
</dbReference>
<dbReference type="EMBL" id="JAGSOY010000058">
    <property type="protein sequence ID" value="MBU2713031.1"/>
    <property type="molecule type" value="Genomic_DNA"/>
</dbReference>
<proteinExistence type="predicted"/>
<dbReference type="Gene3D" id="3.40.50.2000">
    <property type="entry name" value="Glycogen Phosphorylase B"/>
    <property type="match status" value="1"/>
</dbReference>